<keyword evidence="5" id="KW-1185">Reference proteome</keyword>
<dbReference type="SUPFAM" id="SSF53927">
    <property type="entry name" value="Cytidine deaminase-like"/>
    <property type="match status" value="1"/>
</dbReference>
<dbReference type="PANTHER" id="PTHR30592:SF1">
    <property type="entry name" value="SULFUR CARRIER PROTEIN FDHD"/>
    <property type="match status" value="1"/>
</dbReference>
<dbReference type="OrthoDB" id="3197277at2"/>
<accession>A0A3D9ZFU4</accession>
<gene>
    <name evidence="3" type="primary">fdhD</name>
    <name evidence="4" type="ORF">DFJ67_2263</name>
</gene>
<dbReference type="GO" id="GO:0005737">
    <property type="term" value="C:cytoplasm"/>
    <property type="evidence" value="ECO:0007669"/>
    <property type="project" value="UniProtKB-SubCell"/>
</dbReference>
<dbReference type="InterPro" id="IPR016193">
    <property type="entry name" value="Cytidine_deaminase-like"/>
</dbReference>
<name>A0A3D9ZFU4_9ACTN</name>
<dbReference type="AlphaFoldDB" id="A0A3D9ZFU4"/>
<evidence type="ECO:0000256" key="2">
    <source>
        <dbReference type="ARBA" id="ARBA00023150"/>
    </source>
</evidence>
<comment type="function">
    <text evidence="3">Required for formate dehydrogenase (FDH) activity. Acts as a sulfur carrier protein that transfers sulfur from IscS to the molybdenum cofactor prior to its insertion into FDH.</text>
</comment>
<keyword evidence="2 3" id="KW-0501">Molybdenum cofactor biosynthesis</keyword>
<dbReference type="NCBIfam" id="NF001943">
    <property type="entry name" value="PRK00724.1-2"/>
    <property type="match status" value="1"/>
</dbReference>
<evidence type="ECO:0000256" key="1">
    <source>
        <dbReference type="ARBA" id="ARBA00022490"/>
    </source>
</evidence>
<protein>
    <recommendedName>
        <fullName evidence="3">Sulfur carrier protein FdhD</fullName>
    </recommendedName>
</protein>
<dbReference type="RefSeq" id="WP_116067841.1">
    <property type="nucleotide sequence ID" value="NZ_BONB01000007.1"/>
</dbReference>
<dbReference type="Gene3D" id="3.10.20.10">
    <property type="match status" value="1"/>
</dbReference>
<feature type="active site" description="Cysteine persulfide intermediate" evidence="3">
    <location>
        <position position="123"/>
    </location>
</feature>
<dbReference type="PANTHER" id="PTHR30592">
    <property type="entry name" value="FORMATE DEHYDROGENASE"/>
    <property type="match status" value="1"/>
</dbReference>
<reference evidence="4 5" key="1">
    <citation type="submission" date="2018-08" db="EMBL/GenBank/DDBJ databases">
        <title>Sequencing the genomes of 1000 actinobacteria strains.</title>
        <authorList>
            <person name="Klenk H.-P."/>
        </authorList>
    </citation>
    <scope>NUCLEOTIDE SEQUENCE [LARGE SCALE GENOMIC DNA]</scope>
    <source>
        <strain evidence="4 5">DSM 44099</strain>
    </source>
</reference>
<organism evidence="4 5">
    <name type="scientific">Asanoa ferruginea</name>
    <dbReference type="NCBI Taxonomy" id="53367"/>
    <lineage>
        <taxon>Bacteria</taxon>
        <taxon>Bacillati</taxon>
        <taxon>Actinomycetota</taxon>
        <taxon>Actinomycetes</taxon>
        <taxon>Micromonosporales</taxon>
        <taxon>Micromonosporaceae</taxon>
        <taxon>Asanoa</taxon>
    </lineage>
</organism>
<sequence>MGRVTDRREIVRIDLSAGTAVRRMDSVSGEEPLEIRVGTRADGKTPRRPLAVTMRTPGDDIDLAIGFLLTEGVIRGAADIVTAQLCAGTDTPNTYNVVDIVLADGVPAPDTDPARAFYTTSSCGVCGKASIDAIRTQSPWHLGDDPMTVSAELLASLPDRLRAAQQAFARTGGLHAAGLFTAAGEAVLVREDVGRHNAVDKVVGRAVAEHRLPLRDHVLLVSGRASFELTQKAWMAGIPLLAAVSAPSSLAVDLAQEAGMTLVGFLRGATMNVYSGAHRVTQPQPEDRAASPAVR</sequence>
<dbReference type="NCBIfam" id="TIGR00129">
    <property type="entry name" value="fdhD_narQ"/>
    <property type="match status" value="1"/>
</dbReference>
<dbReference type="PIRSF" id="PIRSF015626">
    <property type="entry name" value="FdhD"/>
    <property type="match status" value="1"/>
</dbReference>
<dbReference type="GO" id="GO:0006777">
    <property type="term" value="P:Mo-molybdopterin cofactor biosynthetic process"/>
    <property type="evidence" value="ECO:0007669"/>
    <property type="project" value="UniProtKB-UniRule"/>
</dbReference>
<dbReference type="EMBL" id="QUMQ01000001">
    <property type="protein sequence ID" value="REF96286.1"/>
    <property type="molecule type" value="Genomic_DNA"/>
</dbReference>
<dbReference type="InterPro" id="IPR003786">
    <property type="entry name" value="FdhD"/>
</dbReference>
<evidence type="ECO:0000313" key="5">
    <source>
        <dbReference type="Proteomes" id="UP000256913"/>
    </source>
</evidence>
<comment type="caution">
    <text evidence="4">The sequence shown here is derived from an EMBL/GenBank/DDBJ whole genome shotgun (WGS) entry which is preliminary data.</text>
</comment>
<evidence type="ECO:0000313" key="4">
    <source>
        <dbReference type="EMBL" id="REF96286.1"/>
    </source>
</evidence>
<dbReference type="Proteomes" id="UP000256913">
    <property type="component" value="Unassembled WGS sequence"/>
</dbReference>
<comment type="caution">
    <text evidence="3">Lacks conserved residue(s) required for the propagation of feature annotation.</text>
</comment>
<comment type="subcellular location">
    <subcellularLocation>
        <location evidence="3">Cytoplasm</location>
    </subcellularLocation>
</comment>
<dbReference type="HAMAP" id="MF_00187">
    <property type="entry name" value="FdhD"/>
    <property type="match status" value="1"/>
</dbReference>
<evidence type="ECO:0000256" key="3">
    <source>
        <dbReference type="HAMAP-Rule" id="MF_00187"/>
    </source>
</evidence>
<dbReference type="Pfam" id="PF02634">
    <property type="entry name" value="FdhD-NarQ"/>
    <property type="match status" value="1"/>
</dbReference>
<comment type="similarity">
    <text evidence="3">Belongs to the FdhD family.</text>
</comment>
<dbReference type="GO" id="GO:0016783">
    <property type="term" value="F:sulfurtransferase activity"/>
    <property type="evidence" value="ECO:0007669"/>
    <property type="project" value="InterPro"/>
</dbReference>
<proteinExistence type="inferred from homology"/>
<dbReference type="Gene3D" id="3.40.140.10">
    <property type="entry name" value="Cytidine Deaminase, domain 2"/>
    <property type="match status" value="1"/>
</dbReference>
<dbReference type="GO" id="GO:0097163">
    <property type="term" value="F:sulfur carrier activity"/>
    <property type="evidence" value="ECO:0007669"/>
    <property type="project" value="UniProtKB-UniRule"/>
</dbReference>
<keyword evidence="1 3" id="KW-0963">Cytoplasm</keyword>